<dbReference type="InterPro" id="IPR036964">
    <property type="entry name" value="RASGEF_cat_dom_sf"/>
</dbReference>
<dbReference type="PANTHER" id="PTHR23113">
    <property type="entry name" value="GUANINE NUCLEOTIDE EXCHANGE FACTOR"/>
    <property type="match status" value="1"/>
</dbReference>
<dbReference type="Proteomes" id="UP000759131">
    <property type="component" value="Unassembled WGS sequence"/>
</dbReference>
<evidence type="ECO:0000313" key="6">
    <source>
        <dbReference type="Proteomes" id="UP000759131"/>
    </source>
</evidence>
<keyword evidence="6" id="KW-1185">Reference proteome</keyword>
<dbReference type="GO" id="GO:0007265">
    <property type="term" value="P:Ras protein signal transduction"/>
    <property type="evidence" value="ECO:0007669"/>
    <property type="project" value="TreeGrafter"/>
</dbReference>
<organism evidence="5">
    <name type="scientific">Medioppia subpectinata</name>
    <dbReference type="NCBI Taxonomy" id="1979941"/>
    <lineage>
        <taxon>Eukaryota</taxon>
        <taxon>Metazoa</taxon>
        <taxon>Ecdysozoa</taxon>
        <taxon>Arthropoda</taxon>
        <taxon>Chelicerata</taxon>
        <taxon>Arachnida</taxon>
        <taxon>Acari</taxon>
        <taxon>Acariformes</taxon>
        <taxon>Sarcoptiformes</taxon>
        <taxon>Oribatida</taxon>
        <taxon>Brachypylina</taxon>
        <taxon>Oppioidea</taxon>
        <taxon>Oppiidae</taxon>
        <taxon>Medioppia</taxon>
    </lineage>
</organism>
<feature type="region of interest" description="Disordered" evidence="3">
    <location>
        <begin position="48"/>
        <end position="68"/>
    </location>
</feature>
<dbReference type="Gene3D" id="1.10.840.10">
    <property type="entry name" value="Ras guanine-nucleotide exchange factors catalytic domain"/>
    <property type="match status" value="1"/>
</dbReference>
<evidence type="ECO:0000256" key="3">
    <source>
        <dbReference type="SAM" id="MobiDB-lite"/>
    </source>
</evidence>
<reference evidence="5" key="1">
    <citation type="submission" date="2020-11" db="EMBL/GenBank/DDBJ databases">
        <authorList>
            <person name="Tran Van P."/>
        </authorList>
    </citation>
    <scope>NUCLEOTIDE SEQUENCE</scope>
</reference>
<dbReference type="AlphaFoldDB" id="A0A7R9L5M2"/>
<dbReference type="SMART" id="SM00147">
    <property type="entry name" value="RasGEF"/>
    <property type="match status" value="1"/>
</dbReference>
<gene>
    <name evidence="5" type="ORF">OSB1V03_LOCUS15923</name>
</gene>
<dbReference type="InterPro" id="IPR023578">
    <property type="entry name" value="Ras_GEF_dom_sf"/>
</dbReference>
<dbReference type="SUPFAM" id="SSF48366">
    <property type="entry name" value="Ras GEF"/>
    <property type="match status" value="1"/>
</dbReference>
<evidence type="ECO:0000256" key="2">
    <source>
        <dbReference type="PROSITE-ProRule" id="PRU00168"/>
    </source>
</evidence>
<protein>
    <recommendedName>
        <fullName evidence="4">Ras-GEF domain-containing protein</fullName>
    </recommendedName>
</protein>
<evidence type="ECO:0000313" key="5">
    <source>
        <dbReference type="EMBL" id="CAD7635532.1"/>
    </source>
</evidence>
<feature type="domain" description="Ras-GEF" evidence="4">
    <location>
        <begin position="120"/>
        <end position="240"/>
    </location>
</feature>
<dbReference type="EMBL" id="CAJPIZ010017094">
    <property type="protein sequence ID" value="CAG2115962.1"/>
    <property type="molecule type" value="Genomic_DNA"/>
</dbReference>
<dbReference type="InterPro" id="IPR008937">
    <property type="entry name" value="Ras-like_GEF"/>
</dbReference>
<dbReference type="PANTHER" id="PTHR23113:SF368">
    <property type="entry name" value="CELL DIVISION CONTROL PROTEIN 25"/>
    <property type="match status" value="1"/>
</dbReference>
<dbReference type="PROSITE" id="PS50009">
    <property type="entry name" value="RASGEF_CAT"/>
    <property type="match status" value="1"/>
</dbReference>
<dbReference type="EMBL" id="OC871669">
    <property type="protein sequence ID" value="CAD7635532.1"/>
    <property type="molecule type" value="Genomic_DNA"/>
</dbReference>
<evidence type="ECO:0000256" key="1">
    <source>
        <dbReference type="ARBA" id="ARBA00022658"/>
    </source>
</evidence>
<evidence type="ECO:0000259" key="4">
    <source>
        <dbReference type="PROSITE" id="PS50009"/>
    </source>
</evidence>
<keyword evidence="1 2" id="KW-0344">Guanine-nucleotide releasing factor</keyword>
<name>A0A7R9L5M2_9ACAR</name>
<feature type="non-terminal residue" evidence="5">
    <location>
        <position position="1"/>
    </location>
</feature>
<dbReference type="Pfam" id="PF00617">
    <property type="entry name" value="RasGEF"/>
    <property type="match status" value="1"/>
</dbReference>
<accession>A0A7R9L5M2</accession>
<dbReference type="InterPro" id="IPR001895">
    <property type="entry name" value="RASGEF_cat_dom"/>
</dbReference>
<dbReference type="OrthoDB" id="10254377at2759"/>
<dbReference type="GO" id="GO:0005085">
    <property type="term" value="F:guanyl-nucleotide exchange factor activity"/>
    <property type="evidence" value="ECO:0007669"/>
    <property type="project" value="UniProtKB-KW"/>
</dbReference>
<sequence length="240" mass="27543">MSLNVKQRETSLKRSVSTPGTLVFNWRTNIGTNTDLDRIDTRFHHLSVNSSPNGSHNNHHNYNNNNNNIDNSNNYLNLMPTIVRNRSIDFQNSSPINKIRFDFGEYHQKYDDIQDVQRVAPEDLASQMTLIDLSVFAAIQPQELSSGQWNGPKKNHNSPNVVAFTQRFNRVTFWAIQEILSHKSAKHRAEVLSHFLKVAKRLLELNNLHSAFAIKSALSSAPIHRLTKTWAYLSKKDKQL</sequence>
<dbReference type="GO" id="GO:0005886">
    <property type="term" value="C:plasma membrane"/>
    <property type="evidence" value="ECO:0007669"/>
    <property type="project" value="TreeGrafter"/>
</dbReference>
<proteinExistence type="predicted"/>